<proteinExistence type="predicted"/>
<dbReference type="EMBL" id="JASNRB020000040">
    <property type="protein sequence ID" value="MFJ1472289.1"/>
    <property type="molecule type" value="Genomic_DNA"/>
</dbReference>
<keyword evidence="2" id="KW-1185">Reference proteome</keyword>
<protein>
    <submittedName>
        <fullName evidence="1">Ig-like domain repeat protein</fullName>
    </submittedName>
</protein>
<organism evidence="1 2">
    <name type="scientific">Massilia orientalis</name>
    <dbReference type="NCBI Taxonomy" id="3050128"/>
    <lineage>
        <taxon>Bacteria</taxon>
        <taxon>Pseudomonadati</taxon>
        <taxon>Pseudomonadota</taxon>
        <taxon>Betaproteobacteria</taxon>
        <taxon>Burkholderiales</taxon>
        <taxon>Oxalobacteraceae</taxon>
        <taxon>Telluria group</taxon>
        <taxon>Massilia</taxon>
    </lineage>
</organism>
<dbReference type="Proteomes" id="UP001168096">
    <property type="component" value="Unassembled WGS sequence"/>
</dbReference>
<sequence length="7785" mass="821170">MAGSSALGRHGEQIYVNSASGNLVLQHNDDRLKSTGIDVFAIRTYNSQGMIDGDGNDDNWRLGFFRSVDSLTGALNTTGSTITRTDADGARAIYRYNGSTYINAEAEGAHDTLSYDAVNRQWLWTDGSSRLVETYTWSAGAGKLVKQTDSSGNRIDFVYTGNQLTEVRDQSGEKQLLIYTGNNLTEIRTVKQDGTVTTRVRYGYDDLDRLNTVTVDLTPDDNSIADGKTYVTTYSYAGASKRLTSVIESDGTQAQFTYKQIGTMWLVDTLTQVVDGVPRTTKFSYDDVLNAVPVSVAVDGSLLDTIGDQTIEMNLAVDRSKFTTSEVDTTSATVILDSTYVIKSGDTWAGITQALYHTTEPAAVAALKTALGSPNLTPDAKLSPVPATLSFTINATNVTVPPYYRVREGDTWERITYALYHTRDHEAMDALRTATGDPQLIAGLQLDGVPATLNYIKTPATGAETRITDAHGNLTIVTSDSKGRLTKIVGPQVNGVSPSVSYCYDIWGNVLSQTDAMGNTSTFRYDDAGNQISSTDRMGNVVKRTFNANNQLLSETVQINTPNNVLSFYGTKHFVYDSRNRLRFTVSDGNSVTEYRYDAAGNQSSVIKYAGQTYTPNYSLGETDLVNWVNGIADKSTSQRTDYGYDFRGQVKSITTWAKVDTAGAGVADGSQSVTTMVYDQAGQLLQTIAASGLLTSTTYDGLGRVLATTDNAGGSTTAVYDDAGNRVLMTQANGLVTTSVYNQAGELKSVVKSDSHDALGETRYWYDAMGHLRVAQDLDGSKHAYTYDAAGRLTGEIDPIGRLTEYKYNANGDRTETITYATLVATLPFMARTLDLARAVASQLDQALHLTLDSVRPAASATDVKTWNLYDADDRLVWQIDALGYATQTLYDGKSRAYATNRLATPVDMSLLRDGSDVALKLLGSSTSVQLSETRASSTAGAHTYVAVVTAAGTNVVSGTVSFFAGSVLLGSAAVVNNVATFTALSLPAGHSDIAAVYSGDAANTGSTSKVLGTDAPQSQPSSVTLSADLSGAVYGAPLGLSAKVSGTNPSGMVAFFSDDTAIGYAVVRNGVAALSLSTLPVGAHSLKAVYLGDAANAGSTSNLFTETIGLAQSTVTVTSSDSTTNVGSEITLTASVSGVRPTGTVTFYDQNGEVLGTGQVINGVATAGIKNVVAGVTHVVAAYSGDIHHVGSVSSAFDETVETAISHTALYVDTFDVSNGTLTTLTAKVTGFNPQGEVDFYGPGNKFLGCATISNGNASLSLLNLGVQPDDIRAVYSGDANNATSVAQRLNSLPTLVTLTTTQSDTTATIGYTWYLYPKITGAGAGGMMTLLDDTGNVLQRAVIDSLSDTTMSMTIALPAGQHNLTLVYVGVGNAAPVVKPVCLMVKPASSSTSVTVSDPYARVGQSVVYTAKINGWQNPAPISGQVQFKNAATGVVLGTVPVVDGVATLNSEIMTGSSGFVYAYYLGDSYRAASSASVYVSNQVVTDNPRPVVSLSASSTMLEQAAPLTLTATVATADGSNNAALINSTVSFYIGSVLLGSSRTNAAGVATLTTSIVAIGTAHITAAAVRMTSGGYPSNNLSEQAITDVIDVCVKPSAAPPATSSDNRPASTTTLTFSPSSLNSNSSTTVDAPITLTATVAGGSIPSYTPVAFYNRGTLVGVGRWDGSSASINLGRLPAGDYAFTAVFGGVSGLRPSESATRTLAVKTVATTTQLLVNPVEGGARNEYRLLAQVGGLYVAHGMVNFYNGTQLLGQGELNNGVAMLNVALSGGPAALRAEYTGDAASSASQSAVVNRTVFDVATEVVLTSSAATTAIGAPLVLNAHVKGTDPHGVVTFFDGDTLLGSAYLNHGMATFTVATLPLGSRSLHAFYTHDPENGLNGPASSNILTQTVDRSHDFVLIADRTRVIGNTPLTLTATFGDTAATGSVRFMDGDIVLGTATISNGQAVLACQSQVSGTRHLRAEYDGDGVVSATSSTSVEMAVLAEPTTISISSVTPVTKYGDPVTLIATVVGDNPTGTVAFVSPDGKSYGCAPVIDGVATLTLSKALMPATYQITASYSGDARRASSVAGTITQTVTPLPASVTLSSPVSLLATGDTLVLTAQLALNDNAAYDGRVVFYDGDTSLGSVWLQADGIAKLAVSNLGAGMHNIRATYSRWSGGFTDSVAKNTLSIEIMAKPKPTISVTPSGMTTISLSQPTTLRATLAGGASPTGVVTFTAIGGASGSAGYYKVLGTAIVVNGVASLNVSASDVGSDYRYVGVSYAGDANNATAVLNNAVCLSRTNVTKTETRTPSTVSLGYSTDATALGSRLYMRATIADPAATGTVSFYSGDILIGSANVVKGEALFTILPGTNTLNVTAVYSGDASRAPATSTVAATAAQPATAVTFMLPNSRVVADSAFSIPIRVDGPYRDGTVELFVNGVSRGTRSISGGTVNIDVDAAAWPAPGTYSVQARFTASGNLAVGTSSIAQFVAVAPTSMTLNVSPPNPSVGAEVTFTSVVNGNSPTGAVTFYDDDTVIGSANVVNGVATFTTRRSAQGNAYWHAVYSGDARNAIASESSTYFRNPSAVVQQVSSAVDLVMEVVAGINGPQQKVTATITGVKPSGLVTFFDRNGKPLGTASVSKSDLIGQGRAVFVLPGYIDGQGVVSATYSGDAVNATSVSSPVQVPNTPSQIAISSSNALPTQGVPFALRADVAGLHPGGTVVFFDRDNKEIGRAPIVDGSASISVDTLPAGANNITAMYAGDANNGFVIGNFVQQVAQSPTSISLDIPDGQHAQGAPVILTATVSRPGNGYATGNVTFYNGATAIGRADLFNGHAVLSLCNLPVGSNQLSVRYAGDADNIASRSEAAEQVTVSAQVPTSVSISSSPGQIVSGQKFTLTAKVTGSSGQPVTGLVTFFRDYEAIGTAKVVDGVATLESTYYGSSAFFSAAYSGDGANAPSDVDNGLYIANVLGAIAAPAKTTSPSNISFEATPAAVTYGQSSRLHVSVKGIDSTHPPTGSVVFFDGWRIVGSAPVVDGSATLDFGDFKSATTQLTAVYSGDQYNSPTSRANGLARTLTMAPATINPALRVDRLTTGDPRYLRMEATVAYPSSAMAAQLDGNSTVEFFVGTKSIGVVTVRAGQAVLDNVEPNMVDSGVVTAIYHGDSYSSNMRATGTSEAVSVSVPADPLEVRLSVTPDAPVAGDTVTLTARPNYNSYRTVNAGSFSFFDGDVLLGSVNATDDYSSPSLTITNVAAGQHQYRVVYSGNSVQAVDISYSAPVTYVVGRPATATITATEQALDAQSNVVGWSSPTAVTAKVTVTVAGTPTPTGTIVLYSSDRGERLGSAQLVGGQAVFLVPANKMADFGHYYNLVYSGDDRNEAAEVRNVAYGSGHGGGLVSKFDDKVVLSSRPDPLNRSGMVELYASVKGADPTGVITFRDAYGNVLGASAVQNGEASLIVRIPADGLSGVTAYYAGDVYNVARLETYTTPGSSNLGSTTTTLSASGNTVALGTTVVLTAQVTGARSPSGSVTFYDGSTVLGTVALQNGTAVLATTALIAGTNHLTAVYTGDATNAASMSAAVDETIIGAPVTVKLQAPAGPVRQGAAVTYTATVDGNVPGGLVTFISGKTVLGTAAVVRGVATLNLPSNAFDVGTATIVASYAGDAANAPAISQAVQQTVTAGVRQVVIGACASDRKVWNCVDADGRLRVSVDAENYPTEYFYDAANRLVKTVVYSQTLWLIGGAPSYKDGASYDYISFYLPLSNSADRVTYSYYDNLGRKVGEVDAEGYLSEYVYDNASRVIDTIRYAMPARAPVSTISTLASLRPAANADDHHTRNAYDLNGRLTRQTAADGTVTEYTYDIDGNLTSTMRARGTGDARGTLKRYDTLGRLTAQLDGLGTALIVDGMNAAEVDAVWAEHGIRYNYDIAGRLTSTNAPKGQRNVYFYDDEGQLRFTVNALGEVIENEYDTLGRQTATTNYATRVAEKAVTAMVGGLLSDTENAAALVALAVARDAQTAQNSGTHAKYDAEGNVVEHTDAMGYVSSATYNAFGEVVAGTQPGTIGGADVITIHNFDRRGLETSTVQRTDKIYVSRSTQYDPFGRVIRSTDASGNVSQTSYDRLGRVVQTMDAAGGKRSTTYDAFDRQLTTTDALKNVTRYAYDTAARSITVTTPENVVTTTLMTRNGQVLSVRDGNANTTSYHYDDNGNLLDVVTAAGSVIHQYDAANRLVLTRDANGTEVTYTYDAANRQLSRTVDEQGLNLCTCYEYDAQGHVVRVTDPSGVVTTTEYDPDGAKVSQTYDAGGAKLKTVYTNDERGQVVRVQAPGGELTDYVYDDLGRRIRAVNDPSGLALTENYEYDKNGNVVAKVDPNGNRIRYVYDGLNRLVYTIDALGYVKQNSYDAQGRLTRTIEYAKAVTLSSLTANPTLTAVTNALTSSSTFDIVNHHVYDKDGRVAYDVDGLGGVTAYQYDGNGNVISRLTYANRINMSGWTPGTAPTPQTDSTRDMLVRTVYDVLNRPIYVIDGTGAVSAMSYDASGNLLESVRYAHTIATTTPATAAAVSAALDAVADSSVDAHVRYRYDSVGRKSWEVDGHGQVTGYTYDDAGNLTKTVAYAQKITPQDEPFTVHASSADRVTLMGYDVLHRMTVQVDPDGVVTHRSFDPNGNVVSVVIHASKVPAPTSVSTIALADQVSTNSSRDRIVRSVYDSANREIYRVDSPGFVIEQHYDANGKVISRVEYANAIPTTTLATLDAVSAAVSRNAADGRAVCTRYVYDADGMLICSIDGAGTVSRFGYDAAGNQISQIVYAQKYTGSTSLAPGSVPTMTSSAYDVASYRVFDAANRLAWSIDGTGGVTRYSYDGKGQLIETRAYATRINLSGYITGSVPTVVAAPTDAVSRTVSDADGRPVFTVDGVGQVVEMKYDGGGNVCERIRYANPVPPTTAANRAALTTALGTGNAGDLHERFVYDSAGHVLFSADPTGHVTGFTYDAYGNVIKQVNYATVVGASAALSSVQSSSQDLVVLTAYDAHNHAIMQIDASGQITSRTFDAFGNVTKTVAYANRAARPTAASATLTMTTMGNLIVPDGTKDRVSVSVFDADQNEIYSIDARGVVTARQFDAQGNVTSRTVYFATVAVPVAADAASMATLVAGIADVTRDDQMRYVYDQAGRVLYSINTAGDVNSYTYTAAGQVMSTRTYLRMATATTPLTATTLTALVSGATPNACFDYVYDAANRLTYEVDATGGVIRHEYDGEGNEIKRTAYAARINRAQFTPGTAPAVTADAQRDSSVRTVYDGLGRPSFTIDRDGYVVALRYDVMGNVVERVAYGRRIDPQTPATAAAISAAVQQTVDAALDTRDVSVFGADGRLAWSMTKSGQVTGYTYDVHGNIVKRVIYSKPVPCGAMPQSVVASAGDKVTLTAYDADGRPVISVDATGRVTKLVYDADGNVLQHITFANLTNVPTADSTPIDPNYPLPAADAVNDRVVRSVYDSVGREIYTIDQAGAVTATRYDGMAIERTSFAKAVPADTAATADALAAAVQLVADATHDRFERSVYDASGKLVSSTDAWGNVTCYKYDVAGNRIETVTPEGKTVRQVFDTHGRVLVTVNELVAATGFAYDIYGNAVKQVQYSTLTSSTSDPATLSATPAMGDRVNLMAYNQNGQLIYAIDGEGVVRQQQFDGAGNMITLTIYATRLNTATVAAGAYGVAGIAAKVTQVAAQDRTSHQVFDTANHLIYSVDPLGFTQKFEYDAKGNLIARTRFAKSVFADGAFGNWTAGGLDARVTVDAQHDQTEHFEYNVLGQVTTHTDAEGKVETTDYNKLGQKQSFKDKNQHEWTYLYDAAGNLLQETSPEVEGKDGTSVRRVVTMEYDALGQLIKRTETGDSQTIVTAFTYDSMGNQVSIDFGKLTGYVPGSTTVTQATNAIVTMTYNRLGKVITKTDVAGYVSRNVYDEIGQLRYEIDAKGNVTEYTYNSTGEQTSLTRYDGAITVSQDKPTVAGVATLVAQLDQTKRRTITTTYDMDGRALQVTQPAAYVDDSGATSANRSQTAGAQIRYVYDAFGSVIQTSRLLNASTNTWLIDNNYYDQRGLLQASVDAAGYKTTYSYDSAGNVTSKREYAVAIAAWTGNRLVAATAVANANDRITSTAYDKVGRVVRESLTDGSGKANNEHVRVTEYDAMGNVTMSKAWGPGATDSDSPTRMFYDAMGRLTAVIDGTHKIGDRYGLTTYRYNLAGKVVLQTQYANGSITATDPTPAAINADDRVTKTEYDEQGNAIHVVNPEGVSQYFAYDKRGLQTDTWTIGQGLSYTKDAAFGQFARTYDEVGRLLTDSYKSLALQYNAFGELTRKQQGTDITFYEYDVAGRMWRTNENGRDEIYVYDLLGRRTAVVTSDGADGFDYDIKTYTVSTANANSMGNALGRVEYKYDAEGNVLSETARSRGGYRPVTTYVYDRWHNLLSKTEPAANTSILTPKPTTSYTYDMKNRVTSERYAKADGTAGGRVRTFEYTFGAQGALVGRRTIDRESASVTSEADNNANRARYRVTTESFTASGKLLSAETNGIVIEKHTYDAFDQVLTDEIMADRAVHYTYNHIGQVTSVTHAPVEIYGVTQSGGIMSAVRSDTRALTETFAYDELGYLTSVTNGAGEVTHYRHDFYGNVTWTKTPGCAATSATWDANGRKLTATDALGHQAKWEYDSYGRLKTMTGYDGGVTAYTYDNLGQLRTASQPSKGQTLTYAYDGAGQLKSITDYNSGGYGYPSLNKQTTYTYDLAGNRLSEKTVQGGVTFADNTFTYDVLHRVVTISSGDTGQGVQSIAYEYDGFGNRTRYTSKAVGKGIDRNQDGYFFYDALNRVTISGALDANGTIGGATERRTYDAAGNLKTAGTAGHMESYGYDAMNRLVSTSVNGQVVFQTAYDAAGRVVLTDEKSATTPAITSGIPAPVEPVAPVEPTAPPAGSSQAVIDAYNVKKAQYDKDKLAYDQALEKYKSDLQDYNDQNAYLDGVRAATATSGYERHIRAYDTQGRLVVDQGLKDDGSLKTMMVNDTFDDAGNVVTYHTDAMVNDHIRSDYTNTYRTLTNGVVQASSTGHLTVLSGKLAGKTGNNATSTDVYDASGNLVGVDYTTDGDAPKSGTSRKIFIVDAHGNILLSREQSWNSPTVEQRQILMGGELELRYSTNYGSFGDLQDEQKKAFWDAYNKDAYQSMVTPGGTITAEAGENPTTGQVVVVREGDTLQSIAQRVYGTADAWYRIADANRLEHDSVLVAGTSVVAPAAMTDSNKLDFNMGKLVGSTAPNLPPPPPDKKNCITLIIVVVAVVVACVVAPYIAGFVAEIGLEGIAAEMVATGLTAAATNVASQAVGIVAGVQDGMNWRSVGKAAITAAISAGVGSLTNGFTAYPVVNAALHSVASRAVLIAAHQQEKFSWALVAESAISAGIGNSDAMSSVGKSMGENGWSAFAQGAVKSGISGFFSSLITDLIIPGKQDWAQIGISTVEVALSSGLEAQRQYNIDHGKQFLFDDELSAAGWRAGEVVRNSFGNALGNSLANNLGQEVSTTGKVAARPKNISLKNSNFETKLEADVDADLIRFGDALRAETNAIMATIGIPDSAPAPTITKASELQNIATVDSAPAKIIFSNSMQNQFNALWGRSLKDGKAIEYGGIIASNTKNEISLVNMGTSGNSGSYDPDLNVSTDLSVQGVFHTHPYSKDEGGYTNASLSGADAAYMINNNLNMIMAQSGEGQYLFVRTADTPRHVDFQKLDDATNDKISDLMLKRGIPFDTATQMVAKENAQQFNVAYYEGKNGVLYKVKK</sequence>
<name>A0ACC7MLY2_9BURK</name>
<comment type="caution">
    <text evidence="1">The sequence shown here is derived from an EMBL/GenBank/DDBJ whole genome shotgun (WGS) entry which is preliminary data.</text>
</comment>
<accession>A0ACC7MLY2</accession>
<evidence type="ECO:0000313" key="1">
    <source>
        <dbReference type="EMBL" id="MFJ1472289.1"/>
    </source>
</evidence>
<evidence type="ECO:0000313" key="2">
    <source>
        <dbReference type="Proteomes" id="UP001168096"/>
    </source>
</evidence>
<reference evidence="1" key="1">
    <citation type="submission" date="2024-11" db="EMBL/GenBank/DDBJ databases">
        <title>Description of Massilia orientalis sp. nov., isolated from rhizosphere soil of Ageratina adenophora.</title>
        <authorList>
            <person name="Wang Y."/>
        </authorList>
    </citation>
    <scope>NUCLEOTIDE SEQUENCE</scope>
    <source>
        <strain evidence="1">YIM B02787</strain>
    </source>
</reference>
<gene>
    <name evidence="1" type="ORF">QPK29_031640</name>
</gene>